<evidence type="ECO:0000256" key="1">
    <source>
        <dbReference type="SAM" id="MobiDB-lite"/>
    </source>
</evidence>
<evidence type="ECO:0008006" key="5">
    <source>
        <dbReference type="Google" id="ProtNLM"/>
    </source>
</evidence>
<evidence type="ECO:0000313" key="4">
    <source>
        <dbReference type="Proteomes" id="UP000005408"/>
    </source>
</evidence>
<organism evidence="3 4">
    <name type="scientific">Magallana gigas</name>
    <name type="common">Pacific oyster</name>
    <name type="synonym">Crassostrea gigas</name>
    <dbReference type="NCBI Taxonomy" id="29159"/>
    <lineage>
        <taxon>Eukaryota</taxon>
        <taxon>Metazoa</taxon>
        <taxon>Spiralia</taxon>
        <taxon>Lophotrochozoa</taxon>
        <taxon>Mollusca</taxon>
        <taxon>Bivalvia</taxon>
        <taxon>Autobranchia</taxon>
        <taxon>Pteriomorphia</taxon>
        <taxon>Ostreida</taxon>
        <taxon>Ostreoidea</taxon>
        <taxon>Ostreidae</taxon>
        <taxon>Magallana</taxon>
    </lineage>
</organism>
<protein>
    <recommendedName>
        <fullName evidence="5">ZP domain-containing protein</fullName>
    </recommendedName>
</protein>
<feature type="region of interest" description="Disordered" evidence="1">
    <location>
        <begin position="69"/>
        <end position="90"/>
    </location>
</feature>
<dbReference type="AlphaFoldDB" id="A0A8W8M5P8"/>
<feature type="compositionally biased region" description="Polar residues" evidence="1">
    <location>
        <begin position="69"/>
        <end position="81"/>
    </location>
</feature>
<feature type="signal peptide" evidence="2">
    <location>
        <begin position="1"/>
        <end position="19"/>
    </location>
</feature>
<keyword evidence="4" id="KW-1185">Reference proteome</keyword>
<keyword evidence="2" id="KW-0732">Signal</keyword>
<dbReference type="EnsemblMetazoa" id="G31869.1">
    <property type="protein sequence ID" value="G31869.1:cds"/>
    <property type="gene ID" value="G31869"/>
</dbReference>
<name>A0A8W8M5P8_MAGGI</name>
<feature type="chain" id="PRO_5036469952" description="ZP domain-containing protein" evidence="2">
    <location>
        <begin position="20"/>
        <end position="213"/>
    </location>
</feature>
<accession>A0A8W8M5P8</accession>
<sequence length="213" mass="24357">MKTLLHVCCILELCSMVVVQNIPTFKGRGIRTTNSTRSQQIDIQNMIEAKKRKDYIKRQILHILNFSSISNKPPEQPSSVRPPQKAKKYTPDHSILSEPAAFSNDTSCMQFPIPVEYFDKSVQLKNGDIKVFIREIEFPKGFLYEQCTTLCSENDASKQSHDVKECKSVRKDPLNLDIKFKDGIQFNLSIPNAKKICVSWTVFNILNARDAMN</sequence>
<reference evidence="3" key="1">
    <citation type="submission" date="2022-08" db="UniProtKB">
        <authorList>
            <consortium name="EnsemblMetazoa"/>
        </authorList>
    </citation>
    <scope>IDENTIFICATION</scope>
    <source>
        <strain evidence="3">05x7-T-G4-1.051#20</strain>
    </source>
</reference>
<evidence type="ECO:0000313" key="3">
    <source>
        <dbReference type="EnsemblMetazoa" id="G31869.1:cds"/>
    </source>
</evidence>
<proteinExistence type="predicted"/>
<dbReference type="Proteomes" id="UP000005408">
    <property type="component" value="Unassembled WGS sequence"/>
</dbReference>
<evidence type="ECO:0000256" key="2">
    <source>
        <dbReference type="SAM" id="SignalP"/>
    </source>
</evidence>